<dbReference type="STRING" id="582744.Msip34_2216"/>
<evidence type="ECO:0000313" key="4">
    <source>
        <dbReference type="EMBL" id="ACT51458.1"/>
    </source>
</evidence>
<evidence type="ECO:0000259" key="3">
    <source>
        <dbReference type="Pfam" id="PF00881"/>
    </source>
</evidence>
<dbReference type="OrthoDB" id="9773807at2"/>
<dbReference type="eggNOG" id="COG0778">
    <property type="taxonomic scope" value="Bacteria"/>
</dbReference>
<dbReference type="AlphaFoldDB" id="C6X7J3"/>
<keyword evidence="5" id="KW-1185">Reference proteome</keyword>
<comment type="similarity">
    <text evidence="1">Belongs to the nitroreductase family.</text>
</comment>
<keyword evidence="2" id="KW-0560">Oxidoreductase</keyword>
<dbReference type="Pfam" id="PF00881">
    <property type="entry name" value="Nitroreductase"/>
    <property type="match status" value="1"/>
</dbReference>
<reference evidence="5" key="1">
    <citation type="submission" date="2009-07" db="EMBL/GenBank/DDBJ databases">
        <title>Complete sequence of chromosome of Methylovorus sp. SIP3-4.</title>
        <authorList>
            <person name="Lucas S."/>
            <person name="Copeland A."/>
            <person name="Lapidus A."/>
            <person name="Glavina del Rio T."/>
            <person name="Tice H."/>
            <person name="Bruce D."/>
            <person name="Goodwin L."/>
            <person name="Pitluck S."/>
            <person name="Clum A."/>
            <person name="Larimer F."/>
            <person name="Land M."/>
            <person name="Hauser L."/>
            <person name="Kyrpides N."/>
            <person name="Mikhailova N."/>
            <person name="Kayluzhnaya M."/>
            <person name="Chistoserdova L."/>
        </authorList>
    </citation>
    <scope>NUCLEOTIDE SEQUENCE [LARGE SCALE GENOMIC DNA]</scope>
    <source>
        <strain evidence="5">SIP3-4</strain>
    </source>
</reference>
<dbReference type="PANTHER" id="PTHR43673">
    <property type="entry name" value="NAD(P)H NITROREDUCTASE YDGI-RELATED"/>
    <property type="match status" value="1"/>
</dbReference>
<accession>C6X7J3</accession>
<dbReference type="Gene3D" id="3.40.109.10">
    <property type="entry name" value="NADH Oxidase"/>
    <property type="match status" value="1"/>
</dbReference>
<dbReference type="PANTHER" id="PTHR43673:SF10">
    <property type="entry name" value="NADH DEHYDROGENASE_NAD(P)H NITROREDUCTASE XCC3605-RELATED"/>
    <property type="match status" value="1"/>
</dbReference>
<dbReference type="RefSeq" id="WP_015830780.1">
    <property type="nucleotide sequence ID" value="NC_012969.1"/>
</dbReference>
<evidence type="ECO:0000313" key="5">
    <source>
        <dbReference type="Proteomes" id="UP000002743"/>
    </source>
</evidence>
<feature type="domain" description="Nitroreductase" evidence="3">
    <location>
        <begin position="18"/>
        <end position="220"/>
    </location>
</feature>
<dbReference type="KEGG" id="mei:Msip34_2216"/>
<evidence type="ECO:0000256" key="2">
    <source>
        <dbReference type="ARBA" id="ARBA00023002"/>
    </source>
</evidence>
<reference evidence="4 5" key="2">
    <citation type="journal article" date="2011" name="J. Bacteriol.">
        <title>Genomes of three methylotrophs from a single niche uncover genetic and metabolic divergence of Methylophilaceae.</title>
        <authorList>
            <person name="Lapidus A."/>
            <person name="Clum A."/>
            <person name="Labutti K."/>
            <person name="Kaluzhnaya M.G."/>
            <person name="Lim S."/>
            <person name="Beck D.A."/>
            <person name="Glavina Del Rio T."/>
            <person name="Nolan M."/>
            <person name="Mavromatis K."/>
            <person name="Huntemann M."/>
            <person name="Lucas S."/>
            <person name="Lidstrom M.E."/>
            <person name="Ivanova N."/>
            <person name="Chistoserdova L."/>
        </authorList>
    </citation>
    <scope>NUCLEOTIDE SEQUENCE [LARGE SCALE GENOMIC DNA]</scope>
    <source>
        <strain evidence="4 5">SIP3-4</strain>
    </source>
</reference>
<gene>
    <name evidence="4" type="ordered locus">Msip34_2216</name>
</gene>
<dbReference type="HOGENOM" id="CLU_070764_4_3_4"/>
<dbReference type="InterPro" id="IPR029479">
    <property type="entry name" value="Nitroreductase"/>
</dbReference>
<dbReference type="GO" id="GO:0016491">
    <property type="term" value="F:oxidoreductase activity"/>
    <property type="evidence" value="ECO:0007669"/>
    <property type="project" value="UniProtKB-KW"/>
</dbReference>
<dbReference type="Proteomes" id="UP000002743">
    <property type="component" value="Chromosome"/>
</dbReference>
<evidence type="ECO:0000256" key="1">
    <source>
        <dbReference type="ARBA" id="ARBA00007118"/>
    </source>
</evidence>
<dbReference type="EMBL" id="CP001674">
    <property type="protein sequence ID" value="ACT51458.1"/>
    <property type="molecule type" value="Genomic_DNA"/>
</dbReference>
<proteinExistence type="inferred from homology"/>
<dbReference type="SUPFAM" id="SSF55469">
    <property type="entry name" value="FMN-dependent nitroreductase-like"/>
    <property type="match status" value="1"/>
</dbReference>
<sequence length="242" mass="26464">MTTTATPTNWSAFQFINRQRRAIRKFSALSIPEQDVQELLAEAALAPSSGNLQPYQLHWIRSPALKAEIALACNQQQAAATAADIIVISASAAIARDTASKQLSHVELSSKFSAKSKAYYQKQMKMFNKILGIGASAWWTPLVYAATLLRPCLALLPIGNMGSRHWAARNAIFAAQTILLAAAAKGIDSCPMEGFSAVKIAQKLNLPKGSVIPIVIALGYRAEDARIEMQWRRQFNETLITH</sequence>
<organism evidence="4 5">
    <name type="scientific">Methylovorus glucosotrophus (strain SIP3-4)</name>
    <dbReference type="NCBI Taxonomy" id="582744"/>
    <lineage>
        <taxon>Bacteria</taxon>
        <taxon>Pseudomonadati</taxon>
        <taxon>Pseudomonadota</taxon>
        <taxon>Betaproteobacteria</taxon>
        <taxon>Nitrosomonadales</taxon>
        <taxon>Methylophilaceae</taxon>
        <taxon>Methylovorus</taxon>
    </lineage>
</organism>
<protein>
    <submittedName>
        <fullName evidence="4">Nitroreductase</fullName>
    </submittedName>
</protein>
<name>C6X7J3_METGS</name>
<dbReference type="InterPro" id="IPR000415">
    <property type="entry name" value="Nitroreductase-like"/>
</dbReference>